<dbReference type="OrthoDB" id="416553at2759"/>
<name>A0A139APA5_GONPJ</name>
<proteinExistence type="predicted"/>
<gene>
    <name evidence="4" type="ORF">M427DRAFT_95955</name>
</gene>
<evidence type="ECO:0000256" key="2">
    <source>
        <dbReference type="ARBA" id="ARBA00023134"/>
    </source>
</evidence>
<dbReference type="Pfam" id="PF00735">
    <property type="entry name" value="Septin"/>
    <property type="match status" value="1"/>
</dbReference>
<dbReference type="GO" id="GO:0005938">
    <property type="term" value="C:cell cortex"/>
    <property type="evidence" value="ECO:0007669"/>
    <property type="project" value="UniProtKB-ARBA"/>
</dbReference>
<sequence>LTIIDTPGFGDAMNREKDMEPILSYIDNQNHGYLSAETTHTVRGDIRDTRVHCVLYFIAPSGTGGLRDLDKHFLRVVGPKANVIPLIAKADTLTPEEVAAFKKRILRDIEANNFRIYPLHWSEDVENFNSLTQFMPFAVIGSDYYVDVGGGKKARGRSYKWGNVLVEDPKHCDFIYLRELLVRRNLVDLIETTSTFHYAGHRGTKLSRAGRPRSILECDDEYDGRLATAKKISLEEMQRKEDEIRSKFVAQVKETEAALREREEKVRLFFCLLLVLV</sequence>
<dbReference type="AlphaFoldDB" id="A0A139APA5"/>
<dbReference type="InterPro" id="IPR030379">
    <property type="entry name" value="G_SEPTIN_dom"/>
</dbReference>
<dbReference type="GO" id="GO:0032156">
    <property type="term" value="C:septin cytoskeleton"/>
    <property type="evidence" value="ECO:0007669"/>
    <property type="project" value="UniProtKB-ARBA"/>
</dbReference>
<dbReference type="PROSITE" id="PS51719">
    <property type="entry name" value="G_SEPTIN"/>
    <property type="match status" value="1"/>
</dbReference>
<dbReference type="SUPFAM" id="SSF52540">
    <property type="entry name" value="P-loop containing nucleoside triphosphate hydrolases"/>
    <property type="match status" value="1"/>
</dbReference>
<evidence type="ECO:0000313" key="4">
    <source>
        <dbReference type="EMBL" id="KXS18587.1"/>
    </source>
</evidence>
<keyword evidence="2" id="KW-0342">GTP-binding</keyword>
<dbReference type="GO" id="GO:0005525">
    <property type="term" value="F:GTP binding"/>
    <property type="evidence" value="ECO:0007669"/>
    <property type="project" value="UniProtKB-KW"/>
</dbReference>
<keyword evidence="5" id="KW-1185">Reference proteome</keyword>
<protein>
    <submittedName>
        <fullName evidence="4">Septin-domain-containing protein</fullName>
    </submittedName>
</protein>
<keyword evidence="1" id="KW-0547">Nucleotide-binding</keyword>
<dbReference type="STRING" id="1344416.A0A139APA5"/>
<dbReference type="OMA" id="VENINHC"/>
<accession>A0A139APA5</accession>
<dbReference type="Gene3D" id="3.40.50.300">
    <property type="entry name" value="P-loop containing nucleotide triphosphate hydrolases"/>
    <property type="match status" value="1"/>
</dbReference>
<evidence type="ECO:0000256" key="1">
    <source>
        <dbReference type="ARBA" id="ARBA00022741"/>
    </source>
</evidence>
<feature type="non-terminal residue" evidence="4">
    <location>
        <position position="1"/>
    </location>
</feature>
<dbReference type="InterPro" id="IPR027417">
    <property type="entry name" value="P-loop_NTPase"/>
</dbReference>
<dbReference type="PIRSF" id="PIRSF006698">
    <property type="entry name" value="Septin"/>
    <property type="match status" value="1"/>
</dbReference>
<dbReference type="Proteomes" id="UP000070544">
    <property type="component" value="Unassembled WGS sequence"/>
</dbReference>
<dbReference type="InterPro" id="IPR016491">
    <property type="entry name" value="Septin"/>
</dbReference>
<feature type="domain" description="Septin-type G" evidence="3">
    <location>
        <begin position="1"/>
        <end position="208"/>
    </location>
</feature>
<dbReference type="PANTHER" id="PTHR18884">
    <property type="entry name" value="SEPTIN"/>
    <property type="match status" value="1"/>
</dbReference>
<organism evidence="4 5">
    <name type="scientific">Gonapodya prolifera (strain JEL478)</name>
    <name type="common">Monoblepharis prolifera</name>
    <dbReference type="NCBI Taxonomy" id="1344416"/>
    <lineage>
        <taxon>Eukaryota</taxon>
        <taxon>Fungi</taxon>
        <taxon>Fungi incertae sedis</taxon>
        <taxon>Chytridiomycota</taxon>
        <taxon>Chytridiomycota incertae sedis</taxon>
        <taxon>Monoblepharidomycetes</taxon>
        <taxon>Monoblepharidales</taxon>
        <taxon>Gonapodyaceae</taxon>
        <taxon>Gonapodya</taxon>
    </lineage>
</organism>
<dbReference type="EMBL" id="KQ965741">
    <property type="protein sequence ID" value="KXS18587.1"/>
    <property type="molecule type" value="Genomic_DNA"/>
</dbReference>
<reference evidence="4 5" key="1">
    <citation type="journal article" date="2015" name="Genome Biol. Evol.">
        <title>Phylogenomic analyses indicate that early fungi evolved digesting cell walls of algal ancestors of land plants.</title>
        <authorList>
            <person name="Chang Y."/>
            <person name="Wang S."/>
            <person name="Sekimoto S."/>
            <person name="Aerts A.L."/>
            <person name="Choi C."/>
            <person name="Clum A."/>
            <person name="LaButti K.M."/>
            <person name="Lindquist E.A."/>
            <person name="Yee Ngan C."/>
            <person name="Ohm R.A."/>
            <person name="Salamov A.A."/>
            <person name="Grigoriev I.V."/>
            <person name="Spatafora J.W."/>
            <person name="Berbee M.L."/>
        </authorList>
    </citation>
    <scope>NUCLEOTIDE SEQUENCE [LARGE SCALE GENOMIC DNA]</scope>
    <source>
        <strain evidence="4 5">JEL478</strain>
    </source>
</reference>
<evidence type="ECO:0000259" key="3">
    <source>
        <dbReference type="PROSITE" id="PS51719"/>
    </source>
</evidence>
<evidence type="ECO:0000313" key="5">
    <source>
        <dbReference type="Proteomes" id="UP000070544"/>
    </source>
</evidence>